<dbReference type="InterPro" id="IPR010432">
    <property type="entry name" value="RDD"/>
</dbReference>
<keyword evidence="9" id="KW-1185">Reference proteome</keyword>
<dbReference type="GO" id="GO:0005886">
    <property type="term" value="C:plasma membrane"/>
    <property type="evidence" value="ECO:0007669"/>
    <property type="project" value="UniProtKB-SubCell"/>
</dbReference>
<evidence type="ECO:0000256" key="4">
    <source>
        <dbReference type="ARBA" id="ARBA00022989"/>
    </source>
</evidence>
<evidence type="ECO:0000256" key="3">
    <source>
        <dbReference type="ARBA" id="ARBA00022692"/>
    </source>
</evidence>
<organism evidence="8 9">
    <name type="scientific">Ureibacillus thermophilus</name>
    <dbReference type="NCBI Taxonomy" id="367743"/>
    <lineage>
        <taxon>Bacteria</taxon>
        <taxon>Bacillati</taxon>
        <taxon>Bacillota</taxon>
        <taxon>Bacilli</taxon>
        <taxon>Bacillales</taxon>
        <taxon>Caryophanaceae</taxon>
        <taxon>Ureibacillus</taxon>
    </lineage>
</organism>
<dbReference type="Pfam" id="PF06271">
    <property type="entry name" value="RDD"/>
    <property type="match status" value="1"/>
</dbReference>
<dbReference type="PANTHER" id="PTHR36115">
    <property type="entry name" value="PROLINE-RICH ANTIGEN HOMOLOG-RELATED"/>
    <property type="match status" value="1"/>
</dbReference>
<evidence type="ECO:0000313" key="9">
    <source>
        <dbReference type="Proteomes" id="UP000291151"/>
    </source>
</evidence>
<comment type="subcellular location">
    <subcellularLocation>
        <location evidence="1">Cell membrane</location>
        <topology evidence="1">Multi-pass membrane protein</topology>
    </subcellularLocation>
</comment>
<gene>
    <name evidence="8" type="ORF">DKZ56_12020</name>
</gene>
<dbReference type="InterPro" id="IPR051791">
    <property type="entry name" value="Pra-immunoreactive"/>
</dbReference>
<feature type="transmembrane region" description="Helical" evidence="6">
    <location>
        <begin position="18"/>
        <end position="40"/>
    </location>
</feature>
<evidence type="ECO:0000256" key="1">
    <source>
        <dbReference type="ARBA" id="ARBA00004651"/>
    </source>
</evidence>
<dbReference type="KEGG" id="uth:DKZ56_12020"/>
<evidence type="ECO:0000256" key="2">
    <source>
        <dbReference type="ARBA" id="ARBA00022475"/>
    </source>
</evidence>
<keyword evidence="2" id="KW-1003">Cell membrane</keyword>
<dbReference type="PANTHER" id="PTHR36115:SF9">
    <property type="entry name" value="LMO1584 PROTEIN"/>
    <property type="match status" value="1"/>
</dbReference>
<proteinExistence type="predicted"/>
<keyword evidence="5 6" id="KW-0472">Membrane</keyword>
<evidence type="ECO:0000256" key="6">
    <source>
        <dbReference type="SAM" id="Phobius"/>
    </source>
</evidence>
<reference evidence="8 9" key="1">
    <citation type="submission" date="2019-02" db="EMBL/GenBank/DDBJ databases">
        <title>Ureibacillus thermophilus.</title>
        <authorList>
            <person name="Sunny J.S."/>
            <person name="Natarajan A."/>
            <person name="Saleena L.M."/>
        </authorList>
    </citation>
    <scope>NUCLEOTIDE SEQUENCE [LARGE SCALE GENOMIC DNA]</scope>
    <source>
        <strain evidence="8 9">LM102</strain>
    </source>
</reference>
<feature type="domain" description="RDD" evidence="7">
    <location>
        <begin position="11"/>
        <end position="136"/>
    </location>
</feature>
<feature type="transmembrane region" description="Helical" evidence="6">
    <location>
        <begin position="52"/>
        <end position="72"/>
    </location>
</feature>
<dbReference type="Proteomes" id="UP000291151">
    <property type="component" value="Chromosome"/>
</dbReference>
<keyword evidence="4 6" id="KW-1133">Transmembrane helix</keyword>
<evidence type="ECO:0000313" key="8">
    <source>
        <dbReference type="EMBL" id="QBK27201.1"/>
    </source>
</evidence>
<evidence type="ECO:0000259" key="7">
    <source>
        <dbReference type="Pfam" id="PF06271"/>
    </source>
</evidence>
<dbReference type="AlphaFoldDB" id="A0A4P6UXJ2"/>
<keyword evidence="3 6" id="KW-0812">Transmembrane</keyword>
<dbReference type="EMBL" id="CP036528">
    <property type="protein sequence ID" value="QBK27201.1"/>
    <property type="molecule type" value="Genomic_DNA"/>
</dbReference>
<accession>A0A4P6UXJ2</accession>
<sequence length="169" mass="19816">MEIVEQYEEKTAGFWIRFWAFLTDGLIVGAIISIFIKPIFYFLGLDLFSSDWYAPITIVSGIIYYGYFILMTKFWQQTIGKMIFGIKVKPLKEEKLSWGTVLFREFVSRFINNTIWITYLFVVIAPKNKGIQDFIADTIVVHENVYVKNEQKIFKEKIIDINPSNEQAV</sequence>
<protein>
    <submittedName>
        <fullName evidence="8">RDD family protein</fullName>
    </submittedName>
</protein>
<name>A0A4P6UXJ2_9BACL</name>
<evidence type="ECO:0000256" key="5">
    <source>
        <dbReference type="ARBA" id="ARBA00023136"/>
    </source>
</evidence>